<gene>
    <name evidence="1" type="ORF">HAP48_036285</name>
</gene>
<protein>
    <submittedName>
        <fullName evidence="1">Uncharacterized protein</fullName>
    </submittedName>
</protein>
<sequence length="105" mass="12108">MLAIYRQKAIEAALRSIDMTGIAPEAEDEAEYYTRQNALSWRLIPVATTEIKARLASYGFDQHSINTDVYVQARDIFVLFEGLLNATQARRLLLIREIRRHRSPD</sequence>
<evidence type="ECO:0000313" key="1">
    <source>
        <dbReference type="EMBL" id="NVI48258.1"/>
    </source>
</evidence>
<dbReference type="AlphaFoldDB" id="A0A973W5Z2"/>
<reference evidence="1" key="1">
    <citation type="submission" date="2020-06" db="EMBL/GenBank/DDBJ databases">
        <title>Whole Genome Sequence of Bradyrhizobium sp. Strain 1S1.</title>
        <authorList>
            <person name="Bromfield E.S.P."/>
            <person name="Cloutier S."/>
        </authorList>
    </citation>
    <scope>NUCLEOTIDE SEQUENCE [LARGE SCALE GENOMIC DNA]</scope>
    <source>
        <strain evidence="1">1S1</strain>
    </source>
</reference>
<dbReference type="RefSeq" id="WP_175612360.1">
    <property type="nucleotide sequence ID" value="NZ_CP088285.1"/>
</dbReference>
<comment type="caution">
    <text evidence="1">The sequence shown here is derived from an EMBL/GenBank/DDBJ whole genome shotgun (WGS) entry which is preliminary data.</text>
</comment>
<dbReference type="EMBL" id="JAAOLE020000001">
    <property type="protein sequence ID" value="NVI48258.1"/>
    <property type="molecule type" value="Genomic_DNA"/>
</dbReference>
<organism evidence="1">
    <name type="scientific">Bradyrhizobium septentrionale</name>
    <dbReference type="NCBI Taxonomy" id="1404411"/>
    <lineage>
        <taxon>Bacteria</taxon>
        <taxon>Pseudomonadati</taxon>
        <taxon>Pseudomonadota</taxon>
        <taxon>Alphaproteobacteria</taxon>
        <taxon>Hyphomicrobiales</taxon>
        <taxon>Nitrobacteraceae</taxon>
        <taxon>Bradyrhizobium</taxon>
    </lineage>
</organism>
<proteinExistence type="predicted"/>
<name>A0A973W5Z2_9BRAD</name>
<accession>A0A973W5Z2</accession>